<organism evidence="2 3">
    <name type="scientific">Ceratitis capitata</name>
    <name type="common">Mediterranean fruit fly</name>
    <name type="synonym">Tephritis capitata</name>
    <dbReference type="NCBI Taxonomy" id="7213"/>
    <lineage>
        <taxon>Eukaryota</taxon>
        <taxon>Metazoa</taxon>
        <taxon>Ecdysozoa</taxon>
        <taxon>Arthropoda</taxon>
        <taxon>Hexapoda</taxon>
        <taxon>Insecta</taxon>
        <taxon>Pterygota</taxon>
        <taxon>Neoptera</taxon>
        <taxon>Endopterygota</taxon>
        <taxon>Diptera</taxon>
        <taxon>Brachycera</taxon>
        <taxon>Muscomorpha</taxon>
        <taxon>Tephritoidea</taxon>
        <taxon>Tephritidae</taxon>
        <taxon>Ceratitis</taxon>
        <taxon>Ceratitis</taxon>
    </lineage>
</organism>
<proteinExistence type="predicted"/>
<gene>
    <name evidence="2" type="ORF">CCAP1982_LOCUS21927</name>
</gene>
<dbReference type="AlphaFoldDB" id="A0A811VFZ9"/>
<protein>
    <submittedName>
        <fullName evidence="2">(Mediterranean fruit fly) hypothetical protein</fullName>
    </submittedName>
</protein>
<keyword evidence="3" id="KW-1185">Reference proteome</keyword>
<keyword evidence="1" id="KW-0812">Transmembrane</keyword>
<evidence type="ECO:0000256" key="1">
    <source>
        <dbReference type="SAM" id="Phobius"/>
    </source>
</evidence>
<reference evidence="2" key="1">
    <citation type="submission" date="2020-11" db="EMBL/GenBank/DDBJ databases">
        <authorList>
            <person name="Whitehead M."/>
        </authorList>
    </citation>
    <scope>NUCLEOTIDE SEQUENCE</scope>
    <source>
        <strain evidence="2">EGII</strain>
    </source>
</reference>
<keyword evidence="1" id="KW-1133">Transmembrane helix</keyword>
<feature type="transmembrane region" description="Helical" evidence="1">
    <location>
        <begin position="38"/>
        <end position="60"/>
    </location>
</feature>
<dbReference type="EMBL" id="CAJHJT010000056">
    <property type="protein sequence ID" value="CAD7013914.1"/>
    <property type="molecule type" value="Genomic_DNA"/>
</dbReference>
<name>A0A811VFZ9_CERCA</name>
<accession>A0A811VFZ9</accession>
<evidence type="ECO:0000313" key="2">
    <source>
        <dbReference type="EMBL" id="CAD7013914.1"/>
    </source>
</evidence>
<sequence>MPVASSDHAACCRTATTEQHFYTITQTNTNRQVCTCDYILFFFLQIHMYMYVCSVFFSCLKAAMSHTWARAAAVGQRGHSISYDSIVCFCDRSDYSTPTLGFRFHL</sequence>
<evidence type="ECO:0000313" key="3">
    <source>
        <dbReference type="Proteomes" id="UP000606786"/>
    </source>
</evidence>
<keyword evidence="1" id="KW-0472">Membrane</keyword>
<comment type="caution">
    <text evidence="2">The sequence shown here is derived from an EMBL/GenBank/DDBJ whole genome shotgun (WGS) entry which is preliminary data.</text>
</comment>
<dbReference type="Proteomes" id="UP000606786">
    <property type="component" value="Unassembled WGS sequence"/>
</dbReference>